<keyword evidence="2" id="KW-1185">Reference proteome</keyword>
<feature type="non-terminal residue" evidence="1">
    <location>
        <position position="1"/>
    </location>
</feature>
<reference evidence="1" key="1">
    <citation type="submission" date="2021-06" db="EMBL/GenBank/DDBJ databases">
        <authorList>
            <person name="Kallberg Y."/>
            <person name="Tangrot J."/>
            <person name="Rosling A."/>
        </authorList>
    </citation>
    <scope>NUCLEOTIDE SEQUENCE</scope>
    <source>
        <strain evidence="1">UK204</strain>
    </source>
</reference>
<protein>
    <submittedName>
        <fullName evidence="1">3309_t:CDS:1</fullName>
    </submittedName>
</protein>
<dbReference type="AlphaFoldDB" id="A0A9N9IUZ9"/>
<evidence type="ECO:0000313" key="2">
    <source>
        <dbReference type="Proteomes" id="UP000789570"/>
    </source>
</evidence>
<sequence>TRRLCSYSFIELLKQVPKVLISIPITTIHKFACKSWRYMNTYDKGLEGRAAKWTVNKYKLHCRLPEGIEKLIK</sequence>
<evidence type="ECO:0000313" key="1">
    <source>
        <dbReference type="EMBL" id="CAG8750974.1"/>
    </source>
</evidence>
<dbReference type="Proteomes" id="UP000789570">
    <property type="component" value="Unassembled WGS sequence"/>
</dbReference>
<comment type="caution">
    <text evidence="1">The sequence shown here is derived from an EMBL/GenBank/DDBJ whole genome shotgun (WGS) entry which is preliminary data.</text>
</comment>
<gene>
    <name evidence="1" type="ORF">FCALED_LOCUS16313</name>
</gene>
<dbReference type="OrthoDB" id="10044727at2759"/>
<accession>A0A9N9IUZ9</accession>
<proteinExistence type="predicted"/>
<organism evidence="1 2">
    <name type="scientific">Funneliformis caledonium</name>
    <dbReference type="NCBI Taxonomy" id="1117310"/>
    <lineage>
        <taxon>Eukaryota</taxon>
        <taxon>Fungi</taxon>
        <taxon>Fungi incertae sedis</taxon>
        <taxon>Mucoromycota</taxon>
        <taxon>Glomeromycotina</taxon>
        <taxon>Glomeromycetes</taxon>
        <taxon>Glomerales</taxon>
        <taxon>Glomeraceae</taxon>
        <taxon>Funneliformis</taxon>
    </lineage>
</organism>
<name>A0A9N9IUZ9_9GLOM</name>
<dbReference type="EMBL" id="CAJVPQ010018402">
    <property type="protein sequence ID" value="CAG8750974.1"/>
    <property type="molecule type" value="Genomic_DNA"/>
</dbReference>